<dbReference type="Pfam" id="PF00856">
    <property type="entry name" value="SET"/>
    <property type="match status" value="1"/>
</dbReference>
<sequence>MIAQDQDQKEYATYVAKLPYGSGLFASRDLEAGTPVQKFEGPIVEYNDLSDYDKTYVLNFQPKGSEEWKWLLPTSNARYANHSCDPNTYINAPTLELVTRRPLKANEQITFVYNNGDEVNDWYRKFEG</sequence>
<evidence type="ECO:0000313" key="2">
    <source>
        <dbReference type="EMBL" id="KAJ3056942.1"/>
    </source>
</evidence>
<keyword evidence="3" id="KW-1185">Reference proteome</keyword>
<protein>
    <recommendedName>
        <fullName evidence="1">SET domain-containing protein</fullName>
    </recommendedName>
</protein>
<dbReference type="PROSITE" id="PS50280">
    <property type="entry name" value="SET"/>
    <property type="match status" value="1"/>
</dbReference>
<reference evidence="2" key="1">
    <citation type="submission" date="2020-05" db="EMBL/GenBank/DDBJ databases">
        <title>Phylogenomic resolution of chytrid fungi.</title>
        <authorList>
            <person name="Stajich J.E."/>
            <person name="Amses K."/>
            <person name="Simmons R."/>
            <person name="Seto K."/>
            <person name="Myers J."/>
            <person name="Bonds A."/>
            <person name="Quandt C.A."/>
            <person name="Barry K."/>
            <person name="Liu P."/>
            <person name="Grigoriev I."/>
            <person name="Longcore J.E."/>
            <person name="James T.Y."/>
        </authorList>
    </citation>
    <scope>NUCLEOTIDE SEQUENCE</scope>
    <source>
        <strain evidence="2">JEL0318</strain>
    </source>
</reference>
<evidence type="ECO:0000313" key="3">
    <source>
        <dbReference type="Proteomes" id="UP001212841"/>
    </source>
</evidence>
<feature type="domain" description="SET" evidence="1">
    <location>
        <begin position="1"/>
        <end position="114"/>
    </location>
</feature>
<dbReference type="Gene3D" id="2.170.270.10">
    <property type="entry name" value="SET domain"/>
    <property type="match status" value="1"/>
</dbReference>
<dbReference type="InterPro" id="IPR046341">
    <property type="entry name" value="SET_dom_sf"/>
</dbReference>
<dbReference type="SMART" id="SM00317">
    <property type="entry name" value="SET"/>
    <property type="match status" value="1"/>
</dbReference>
<dbReference type="EMBL" id="JADGJD010000015">
    <property type="protein sequence ID" value="KAJ3056942.1"/>
    <property type="molecule type" value="Genomic_DNA"/>
</dbReference>
<evidence type="ECO:0000259" key="1">
    <source>
        <dbReference type="PROSITE" id="PS50280"/>
    </source>
</evidence>
<dbReference type="Proteomes" id="UP001212841">
    <property type="component" value="Unassembled WGS sequence"/>
</dbReference>
<proteinExistence type="predicted"/>
<comment type="caution">
    <text evidence="2">The sequence shown here is derived from an EMBL/GenBank/DDBJ whole genome shotgun (WGS) entry which is preliminary data.</text>
</comment>
<dbReference type="InterPro" id="IPR001214">
    <property type="entry name" value="SET_dom"/>
</dbReference>
<gene>
    <name evidence="2" type="ORF">HK097_002320</name>
</gene>
<organism evidence="2 3">
    <name type="scientific">Rhizophlyctis rosea</name>
    <dbReference type="NCBI Taxonomy" id="64517"/>
    <lineage>
        <taxon>Eukaryota</taxon>
        <taxon>Fungi</taxon>
        <taxon>Fungi incertae sedis</taxon>
        <taxon>Chytridiomycota</taxon>
        <taxon>Chytridiomycota incertae sedis</taxon>
        <taxon>Chytridiomycetes</taxon>
        <taxon>Rhizophlyctidales</taxon>
        <taxon>Rhizophlyctidaceae</taxon>
        <taxon>Rhizophlyctis</taxon>
    </lineage>
</organism>
<dbReference type="AlphaFoldDB" id="A0AAD5SMR5"/>
<accession>A0AAD5SMR5</accession>
<dbReference type="SUPFAM" id="SSF82199">
    <property type="entry name" value="SET domain"/>
    <property type="match status" value="1"/>
</dbReference>
<name>A0AAD5SMR5_9FUNG</name>